<protein>
    <submittedName>
        <fullName evidence="2">Uncharacterized protein</fullName>
    </submittedName>
</protein>
<gene>
    <name evidence="2" type="ORF">AMTR_s00001p00260660</name>
</gene>
<dbReference type="EMBL" id="KI397142">
    <property type="protein sequence ID" value="ERM96496.1"/>
    <property type="molecule type" value="Genomic_DNA"/>
</dbReference>
<accession>W1NLV0</accession>
<proteinExistence type="predicted"/>
<evidence type="ECO:0000256" key="1">
    <source>
        <dbReference type="SAM" id="MobiDB-lite"/>
    </source>
</evidence>
<evidence type="ECO:0000313" key="3">
    <source>
        <dbReference type="Proteomes" id="UP000017836"/>
    </source>
</evidence>
<dbReference type="Proteomes" id="UP000017836">
    <property type="component" value="Unassembled WGS sequence"/>
</dbReference>
<evidence type="ECO:0000313" key="2">
    <source>
        <dbReference type="EMBL" id="ERM96496.1"/>
    </source>
</evidence>
<name>W1NLV0_AMBTC</name>
<sequence length="225" mass="23857">MIYLAEKIPDDTSSSKSTDLLSVFVNNGKGIDNASAVAPFANLHITDAPLELLKPGIPPRVLTCEDLEQSILAEVKETNSDFTFDLISEQKPADVDNTASQGLLSFLQKGMGQGLPTDPEMGSSKTLVSEMQSPSGIGVESDRSSEKTLTLKTLFGTAFMKELHSVEAPVSLQKSLGGGLPPFPIKDDGFGHTSFGEPGSSSPVATHTQNVNPIKSMEFGLMSRG</sequence>
<keyword evidence="3" id="KW-1185">Reference proteome</keyword>
<feature type="region of interest" description="Disordered" evidence="1">
    <location>
        <begin position="189"/>
        <end position="208"/>
    </location>
</feature>
<dbReference type="Gramene" id="ERM96496">
    <property type="protein sequence ID" value="ERM96496"/>
    <property type="gene ID" value="AMTR_s00001p00260660"/>
</dbReference>
<organism evidence="2 3">
    <name type="scientific">Amborella trichopoda</name>
    <dbReference type="NCBI Taxonomy" id="13333"/>
    <lineage>
        <taxon>Eukaryota</taxon>
        <taxon>Viridiplantae</taxon>
        <taxon>Streptophyta</taxon>
        <taxon>Embryophyta</taxon>
        <taxon>Tracheophyta</taxon>
        <taxon>Spermatophyta</taxon>
        <taxon>Magnoliopsida</taxon>
        <taxon>Amborellales</taxon>
        <taxon>Amborellaceae</taxon>
        <taxon>Amborella</taxon>
    </lineage>
</organism>
<dbReference type="HOGENOM" id="CLU_1231377_0_0_1"/>
<dbReference type="PANTHER" id="PTHR34802:SF1">
    <property type="entry name" value="CHORISMATE SYNTHASE"/>
    <property type="match status" value="1"/>
</dbReference>
<feature type="compositionally biased region" description="Polar residues" evidence="1">
    <location>
        <begin position="199"/>
        <end position="208"/>
    </location>
</feature>
<reference evidence="3" key="1">
    <citation type="journal article" date="2013" name="Science">
        <title>The Amborella genome and the evolution of flowering plants.</title>
        <authorList>
            <consortium name="Amborella Genome Project"/>
        </authorList>
    </citation>
    <scope>NUCLEOTIDE SEQUENCE [LARGE SCALE GENOMIC DNA]</scope>
</reference>
<dbReference type="AlphaFoldDB" id="W1NLV0"/>
<dbReference type="PANTHER" id="PTHR34802">
    <property type="entry name" value="CHORISMATE SYNTHASE"/>
    <property type="match status" value="1"/>
</dbReference>